<dbReference type="GO" id="GO:0005524">
    <property type="term" value="F:ATP binding"/>
    <property type="evidence" value="ECO:0007669"/>
    <property type="project" value="UniProtKB-KW"/>
</dbReference>
<evidence type="ECO:0000256" key="1">
    <source>
        <dbReference type="ARBA" id="ARBA00004672"/>
    </source>
</evidence>
<evidence type="ECO:0000256" key="8">
    <source>
        <dbReference type="ARBA" id="ARBA00022840"/>
    </source>
</evidence>
<comment type="similarity">
    <text evidence="2 11">Belongs to the SAICAR synthetase family.</text>
</comment>
<dbReference type="PANTHER" id="PTHR43700:SF1">
    <property type="entry name" value="PHOSPHORIBOSYLAMINOIMIDAZOLE-SUCCINOCARBOXAMIDE SYNTHASE"/>
    <property type="match status" value="1"/>
</dbReference>
<dbReference type="FunFam" id="3.30.470.20:FF:000015">
    <property type="entry name" value="Phosphoribosylaminoimidazole-succinocarboxamide synthase"/>
    <property type="match status" value="1"/>
</dbReference>
<keyword evidence="6 11" id="KW-0547">Nucleotide-binding</keyword>
<evidence type="ECO:0000256" key="9">
    <source>
        <dbReference type="ARBA" id="ARBA00030409"/>
    </source>
</evidence>
<keyword evidence="7 11" id="KW-0658">Purine biosynthesis</keyword>
<dbReference type="CDD" id="cd01414">
    <property type="entry name" value="SAICAR_synt_Sc"/>
    <property type="match status" value="1"/>
</dbReference>
<dbReference type="SUPFAM" id="SSF56104">
    <property type="entry name" value="SAICAR synthase-like"/>
    <property type="match status" value="1"/>
</dbReference>
<evidence type="ECO:0000256" key="2">
    <source>
        <dbReference type="ARBA" id="ARBA00010190"/>
    </source>
</evidence>
<dbReference type="GO" id="GO:0006189">
    <property type="term" value="P:'de novo' IMP biosynthetic process"/>
    <property type="evidence" value="ECO:0007669"/>
    <property type="project" value="UniProtKB-UniRule"/>
</dbReference>
<dbReference type="EC" id="6.3.2.6" evidence="3 11"/>
<name>C4LH43_CORK4</name>
<dbReference type="InterPro" id="IPR018236">
    <property type="entry name" value="SAICAR_synthetase_CS"/>
</dbReference>
<keyword evidence="5 11" id="KW-0436">Ligase</keyword>
<dbReference type="EMBL" id="CP001620">
    <property type="protein sequence ID" value="ACR17148.1"/>
    <property type="molecule type" value="Genomic_DNA"/>
</dbReference>
<comment type="catalytic activity">
    <reaction evidence="10 11">
        <text>5-amino-1-(5-phospho-D-ribosyl)imidazole-4-carboxylate + L-aspartate + ATP = (2S)-2-[5-amino-1-(5-phospho-beta-D-ribosyl)imidazole-4-carboxamido]succinate + ADP + phosphate + 2 H(+)</text>
        <dbReference type="Rhea" id="RHEA:22628"/>
        <dbReference type="ChEBI" id="CHEBI:15378"/>
        <dbReference type="ChEBI" id="CHEBI:29991"/>
        <dbReference type="ChEBI" id="CHEBI:30616"/>
        <dbReference type="ChEBI" id="CHEBI:43474"/>
        <dbReference type="ChEBI" id="CHEBI:58443"/>
        <dbReference type="ChEBI" id="CHEBI:77657"/>
        <dbReference type="ChEBI" id="CHEBI:456216"/>
        <dbReference type="EC" id="6.3.2.6"/>
    </reaction>
</comment>
<evidence type="ECO:0000313" key="13">
    <source>
        <dbReference type="EMBL" id="ACR17148.1"/>
    </source>
</evidence>
<dbReference type="PROSITE" id="PS01058">
    <property type="entry name" value="SAICAR_SYNTHETASE_2"/>
    <property type="match status" value="1"/>
</dbReference>
<dbReference type="GO" id="GO:0005737">
    <property type="term" value="C:cytoplasm"/>
    <property type="evidence" value="ECO:0007669"/>
    <property type="project" value="TreeGrafter"/>
</dbReference>
<evidence type="ECO:0000256" key="4">
    <source>
        <dbReference type="ARBA" id="ARBA00016460"/>
    </source>
</evidence>
<evidence type="ECO:0000256" key="6">
    <source>
        <dbReference type="ARBA" id="ARBA00022741"/>
    </source>
</evidence>
<dbReference type="NCBIfam" id="NF010568">
    <property type="entry name" value="PRK13961.1"/>
    <property type="match status" value="1"/>
</dbReference>
<dbReference type="Gene3D" id="3.30.470.20">
    <property type="entry name" value="ATP-grasp fold, B domain"/>
    <property type="match status" value="1"/>
</dbReference>
<evidence type="ECO:0000256" key="5">
    <source>
        <dbReference type="ARBA" id="ARBA00022598"/>
    </source>
</evidence>
<dbReference type="PANTHER" id="PTHR43700">
    <property type="entry name" value="PHOSPHORIBOSYLAMINOIMIDAZOLE-SUCCINOCARBOXAMIDE SYNTHASE"/>
    <property type="match status" value="1"/>
</dbReference>
<dbReference type="Proteomes" id="UP000001473">
    <property type="component" value="Chromosome"/>
</dbReference>
<dbReference type="Pfam" id="PF01259">
    <property type="entry name" value="SAICAR_synt"/>
    <property type="match status" value="1"/>
</dbReference>
<dbReference type="UniPathway" id="UPA00074">
    <property type="reaction ID" value="UER00131"/>
</dbReference>
<comment type="pathway">
    <text evidence="1 11">Purine metabolism; IMP biosynthesis via de novo pathway; 5-amino-1-(5-phospho-D-ribosyl)imidazole-4-carboxamide from 5-amino-1-(5-phospho-D-ribosyl)imidazole-4-carboxylate: step 1/2.</text>
</comment>
<dbReference type="eggNOG" id="COG0152">
    <property type="taxonomic scope" value="Bacteria"/>
</dbReference>
<feature type="domain" description="SAICAR synthetase/ADE2 N-terminal" evidence="12">
    <location>
        <begin position="25"/>
        <end position="271"/>
    </location>
</feature>
<dbReference type="HAMAP" id="MF_00137">
    <property type="entry name" value="SAICAR_synth"/>
    <property type="match status" value="1"/>
</dbReference>
<dbReference type="PROSITE" id="PS01057">
    <property type="entry name" value="SAICAR_SYNTHETASE_1"/>
    <property type="match status" value="1"/>
</dbReference>
<sequence>MNRVFGFRGVTYRAMRPELSSYEHLSAGKVRENYEIDDDTLLMVASDRVSAFDYILDTQIPDKGRILTAMSTFFFEQLDMPNHLVGPVDDERIPEETLGRALVCEKLKMIPFECVARGYLTGSGLKEYNETGRVCGIELPEGLVEGSKLPEPIFTPATKAEFGSHDENVDYDYVLEHLGERRSETIRDAALSLYSQAAAIAEEGGLILADTKFEFGVDADGNVKLADEVLTPDSSRYWPKEGYREGHRQPSFDKQYLRNWLIGPKSGWSRESGVQPPALPGSIVEATRDKYVEAYERVSGLKFADWIGPSA</sequence>
<dbReference type="NCBIfam" id="TIGR00081">
    <property type="entry name" value="purC"/>
    <property type="match status" value="1"/>
</dbReference>
<dbReference type="InterPro" id="IPR001636">
    <property type="entry name" value="SAICAR_synth"/>
</dbReference>
<keyword evidence="14" id="KW-1185">Reference proteome</keyword>
<proteinExistence type="inferred from homology"/>
<evidence type="ECO:0000256" key="3">
    <source>
        <dbReference type="ARBA" id="ARBA00012217"/>
    </source>
</evidence>
<evidence type="ECO:0000256" key="7">
    <source>
        <dbReference type="ARBA" id="ARBA00022755"/>
    </source>
</evidence>
<dbReference type="InterPro" id="IPR028923">
    <property type="entry name" value="SAICAR_synt/ADE2_N"/>
</dbReference>
<dbReference type="Gene3D" id="3.30.200.20">
    <property type="entry name" value="Phosphorylase Kinase, domain 1"/>
    <property type="match status" value="1"/>
</dbReference>
<evidence type="ECO:0000313" key="14">
    <source>
        <dbReference type="Proteomes" id="UP000001473"/>
    </source>
</evidence>
<protein>
    <recommendedName>
        <fullName evidence="4 11">Phosphoribosylaminoimidazole-succinocarboxamide synthase</fullName>
        <ecNumber evidence="3 11">6.3.2.6</ecNumber>
    </recommendedName>
    <alternativeName>
        <fullName evidence="9 11">SAICAR synthetase</fullName>
    </alternativeName>
</protein>
<dbReference type="HOGENOM" id="CLU_045637_0_0_11"/>
<keyword evidence="8 11" id="KW-0067">ATP-binding</keyword>
<gene>
    <name evidence="11" type="primary">purC</name>
    <name evidence="13" type="ordered locus">ckrop_0369</name>
</gene>
<evidence type="ECO:0000256" key="11">
    <source>
        <dbReference type="HAMAP-Rule" id="MF_00137"/>
    </source>
</evidence>
<dbReference type="STRING" id="645127.ckrop_0369"/>
<evidence type="ECO:0000256" key="10">
    <source>
        <dbReference type="ARBA" id="ARBA00048475"/>
    </source>
</evidence>
<organism evidence="13 14">
    <name type="scientific">Corynebacterium kroppenstedtii (strain DSM 44385 / JCM 11950 / CIP 105744 / CCUG 35717)</name>
    <dbReference type="NCBI Taxonomy" id="645127"/>
    <lineage>
        <taxon>Bacteria</taxon>
        <taxon>Bacillati</taxon>
        <taxon>Actinomycetota</taxon>
        <taxon>Actinomycetes</taxon>
        <taxon>Mycobacteriales</taxon>
        <taxon>Corynebacteriaceae</taxon>
        <taxon>Corynebacterium</taxon>
    </lineage>
</organism>
<evidence type="ECO:0000259" key="12">
    <source>
        <dbReference type="Pfam" id="PF01259"/>
    </source>
</evidence>
<dbReference type="AlphaFoldDB" id="C4LH43"/>
<dbReference type="GO" id="GO:0004639">
    <property type="term" value="F:phosphoribosylaminoimidazolesuccinocarboxamide synthase activity"/>
    <property type="evidence" value="ECO:0007669"/>
    <property type="project" value="UniProtKB-UniRule"/>
</dbReference>
<dbReference type="KEGG" id="ckp:ckrop_0369"/>
<accession>C4LH43</accession>
<reference evidence="13 14" key="1">
    <citation type="journal article" date="2008" name="J. Biotechnol.">
        <title>Ultrafast pyrosequencing of Corynebacterium kroppenstedtii DSM44385 revealed insights into the physiology of a lipophilic corynebacterium that lacks mycolic acids.</title>
        <authorList>
            <person name="Tauch A."/>
            <person name="Schneider J."/>
            <person name="Szczepanowski R."/>
            <person name="Tilker A."/>
            <person name="Viehoever P."/>
            <person name="Gartemann K.-H."/>
            <person name="Arnold W."/>
            <person name="Blom J."/>
            <person name="Brinkrolf K."/>
            <person name="Brune I."/>
            <person name="Goetker S."/>
            <person name="Weisshaar B."/>
            <person name="Goesmann A."/>
            <person name="Droege M."/>
            <person name="Puehler A."/>
        </authorList>
    </citation>
    <scope>NUCLEOTIDE SEQUENCE [LARGE SCALE GENOMIC DNA]</scope>
    <source>
        <strain evidence="14">DSM 44385 / JCM 11950 / CIP 105744 / CCUG 35717</strain>
    </source>
</reference>